<evidence type="ECO:0000256" key="4">
    <source>
        <dbReference type="ARBA" id="ARBA00022741"/>
    </source>
</evidence>
<proteinExistence type="inferred from homology"/>
<dbReference type="InterPro" id="IPR051813">
    <property type="entry name" value="HepT_RNase_toxin"/>
</dbReference>
<protein>
    <submittedName>
        <fullName evidence="7">DUF86 domain-containing protein</fullName>
    </submittedName>
</protein>
<evidence type="ECO:0000256" key="6">
    <source>
        <dbReference type="ARBA" id="ARBA00024207"/>
    </source>
</evidence>
<evidence type="ECO:0000313" key="7">
    <source>
        <dbReference type="EMBL" id="MCJ2542137.1"/>
    </source>
</evidence>
<keyword evidence="3" id="KW-0540">Nuclease</keyword>
<evidence type="ECO:0000313" key="8">
    <source>
        <dbReference type="Proteomes" id="UP000830835"/>
    </source>
</evidence>
<comment type="caution">
    <text evidence="7">The sequence shown here is derived from an EMBL/GenBank/DDBJ whole genome shotgun (WGS) entry which is preliminary data.</text>
</comment>
<dbReference type="Pfam" id="PF01934">
    <property type="entry name" value="HepT-like"/>
    <property type="match status" value="1"/>
</dbReference>
<evidence type="ECO:0000256" key="3">
    <source>
        <dbReference type="ARBA" id="ARBA00022722"/>
    </source>
</evidence>
<dbReference type="PANTHER" id="PTHR34139">
    <property type="entry name" value="UPF0331 PROTEIN MJ0127"/>
    <property type="match status" value="1"/>
</dbReference>
<dbReference type="RefSeq" id="WP_244349370.1">
    <property type="nucleotide sequence ID" value="NZ_JAFIRA010000007.1"/>
</dbReference>
<sequence length="115" mass="13642">MRDPLERLRDIIAAIEAIERYQNISYEDLENNDLLPVWFVRHLEIIGEAVRALPQEVKAMDRSVQWSEIIGMRNMLVHQYFMIDLDIVWKVVQNDIPILKTQIQNLLTQLERGNQ</sequence>
<keyword evidence="1" id="KW-0597">Phosphoprotein</keyword>
<keyword evidence="4" id="KW-0547">Nucleotide-binding</keyword>
<dbReference type="InterPro" id="IPR037038">
    <property type="entry name" value="HepT-like_sf"/>
</dbReference>
<evidence type="ECO:0000256" key="2">
    <source>
        <dbReference type="ARBA" id="ARBA00022649"/>
    </source>
</evidence>
<reference evidence="7" key="1">
    <citation type="submission" date="2021-02" db="EMBL/GenBank/DDBJ databases">
        <title>The CRISPR/cas machinery reduction and long-range gene transfer in the hot spring cyanobacterium Synechococcus.</title>
        <authorList>
            <person name="Dvorak P."/>
            <person name="Jahodarova E."/>
            <person name="Hasler P."/>
            <person name="Poulickova A."/>
        </authorList>
    </citation>
    <scope>NUCLEOTIDE SEQUENCE</scope>
    <source>
        <strain evidence="7">Rupite</strain>
    </source>
</reference>
<dbReference type="InterPro" id="IPR008201">
    <property type="entry name" value="HepT-like"/>
</dbReference>
<keyword evidence="5" id="KW-0378">Hydrolase</keyword>
<comment type="similarity">
    <text evidence="6">Belongs to the HepT RNase toxin family.</text>
</comment>
<keyword evidence="8" id="KW-1185">Reference proteome</keyword>
<name>A0ABT0C8L9_THEVL</name>
<evidence type="ECO:0000256" key="5">
    <source>
        <dbReference type="ARBA" id="ARBA00022801"/>
    </source>
</evidence>
<dbReference type="PANTHER" id="PTHR34139:SF1">
    <property type="entry name" value="RNASE MJ1380-RELATED"/>
    <property type="match status" value="1"/>
</dbReference>
<dbReference type="Proteomes" id="UP000830835">
    <property type="component" value="Unassembled WGS sequence"/>
</dbReference>
<gene>
    <name evidence="7" type="ORF">JX360_04320</name>
</gene>
<accession>A0ABT0C8L9</accession>
<organism evidence="7 8">
    <name type="scientific">Thermostichus vulcanus str. 'Rupite'</name>
    <dbReference type="NCBI Taxonomy" id="2813851"/>
    <lineage>
        <taxon>Bacteria</taxon>
        <taxon>Bacillati</taxon>
        <taxon>Cyanobacteriota</taxon>
        <taxon>Cyanophyceae</taxon>
        <taxon>Thermostichales</taxon>
        <taxon>Thermostichaceae</taxon>
        <taxon>Thermostichus</taxon>
    </lineage>
</organism>
<dbReference type="EMBL" id="JAFIRA010000007">
    <property type="protein sequence ID" value="MCJ2542137.1"/>
    <property type="molecule type" value="Genomic_DNA"/>
</dbReference>
<keyword evidence="2" id="KW-1277">Toxin-antitoxin system</keyword>
<dbReference type="Gene3D" id="1.20.120.580">
    <property type="entry name" value="bsu32300-like"/>
    <property type="match status" value="1"/>
</dbReference>
<evidence type="ECO:0000256" key="1">
    <source>
        <dbReference type="ARBA" id="ARBA00022553"/>
    </source>
</evidence>